<protein>
    <submittedName>
        <fullName evidence="1">Peroxiredoxin family protein</fullName>
    </submittedName>
</protein>
<gene>
    <name evidence="1" type="ORF">SAMN02745784_00854</name>
</gene>
<dbReference type="RefSeq" id="WP_072973471.1">
    <property type="nucleotide sequence ID" value="NZ_FQTY01000002.1"/>
</dbReference>
<proteinExistence type="predicted"/>
<evidence type="ECO:0000313" key="1">
    <source>
        <dbReference type="EMBL" id="SHE47943.1"/>
    </source>
</evidence>
<dbReference type="GeneID" id="90996303"/>
<dbReference type="InterPro" id="IPR032836">
    <property type="entry name" value="DsrE2-like"/>
</dbReference>
<keyword evidence="2" id="KW-1185">Reference proteome</keyword>
<dbReference type="Pfam" id="PF13686">
    <property type="entry name" value="DrsE_2"/>
    <property type="match status" value="1"/>
</dbReference>
<organism evidence="1 2">
    <name type="scientific">Tissierella praeacuta DSM 18095</name>
    <dbReference type="NCBI Taxonomy" id="1123404"/>
    <lineage>
        <taxon>Bacteria</taxon>
        <taxon>Bacillati</taxon>
        <taxon>Bacillota</taxon>
        <taxon>Tissierellia</taxon>
        <taxon>Tissierellales</taxon>
        <taxon>Tissierellaceae</taxon>
        <taxon>Tissierella</taxon>
    </lineage>
</organism>
<dbReference type="Proteomes" id="UP000184114">
    <property type="component" value="Unassembled WGS sequence"/>
</dbReference>
<dbReference type="EMBL" id="FQTY01000002">
    <property type="protein sequence ID" value="SHE47943.1"/>
    <property type="molecule type" value="Genomic_DNA"/>
</dbReference>
<dbReference type="PANTHER" id="PTHR34655">
    <property type="entry name" value="CONSERVED WITHIN P. AEROPHILUM"/>
    <property type="match status" value="1"/>
</dbReference>
<name>A0A1M4TU25_9FIRM</name>
<dbReference type="AlphaFoldDB" id="A0A1M4TU25"/>
<dbReference type="Gene3D" id="3.40.1260.10">
    <property type="entry name" value="DsrEFH-like"/>
    <property type="match status" value="1"/>
</dbReference>
<dbReference type="SUPFAM" id="SSF75169">
    <property type="entry name" value="DsrEFH-like"/>
    <property type="match status" value="1"/>
</dbReference>
<accession>A0A1M4TU25</accession>
<sequence>MENNTNKKMSILMFSGEYDKALAALILANSAKEINLDVTMFFAFWGLMLIRDPNSIPDEDKTTAEKMFANMTPRYIEDLPLSKMNFAGIGKKMLIGMMDDSDTPKLSDFLNGALKKGVNMKACKLSCEVMGFKEEELLKEVSIVTAEEYLVDALDSNIQLFI</sequence>
<reference evidence="2" key="1">
    <citation type="submission" date="2016-11" db="EMBL/GenBank/DDBJ databases">
        <authorList>
            <person name="Varghese N."/>
            <person name="Submissions S."/>
        </authorList>
    </citation>
    <scope>NUCLEOTIDE SEQUENCE [LARGE SCALE GENOMIC DNA]</scope>
    <source>
        <strain evidence="2">DSM 18095</strain>
    </source>
</reference>
<evidence type="ECO:0000313" key="2">
    <source>
        <dbReference type="Proteomes" id="UP000184114"/>
    </source>
</evidence>
<dbReference type="PANTHER" id="PTHR34655:SF2">
    <property type="entry name" value="PEROXIREDOXIN FAMILY PROTEIN"/>
    <property type="match status" value="1"/>
</dbReference>
<dbReference type="STRING" id="1123404.SAMN02745784_00854"/>
<dbReference type="InterPro" id="IPR027396">
    <property type="entry name" value="DsrEFH-like"/>
</dbReference>